<name>A0A1F5WTD1_9BACT</name>
<evidence type="ECO:0000313" key="3">
    <source>
        <dbReference type="EMBL" id="OGF78893.1"/>
    </source>
</evidence>
<comment type="caution">
    <text evidence="3">The sequence shown here is derived from an EMBL/GenBank/DDBJ whole genome shotgun (WGS) entry which is preliminary data.</text>
</comment>
<dbReference type="Pfam" id="PF13561">
    <property type="entry name" value="adh_short_C2"/>
    <property type="match status" value="1"/>
</dbReference>
<sequence length="265" mass="29040">MKNYFDLTGEVAVVTGGAGLLGSRYVEALKEAGAKVASFDIRLPKETIGVLELEVDITKKTQVKNAFAIVGTNLGIPTILINNAGIDSHPNALTTDNGSFEDYQEKTWDLVLNSHLKGAFFVSQEFLKRFRASKKSNGSIINVSSTYGLISPDQSLYEFRRKNGEKFFKPVTYSVAKSGMLNFTRWLAEYCVSSGLPVRVNTLVPGGVFNGQSDEFVKDYSKRTILGRMARTDEYNAAILFLASHKASSYMTGSTLVVDGGWTAK</sequence>
<accession>A0A1F5WTD1</accession>
<dbReference type="PRINTS" id="PR00080">
    <property type="entry name" value="SDRFAMILY"/>
</dbReference>
<evidence type="ECO:0000256" key="2">
    <source>
        <dbReference type="ARBA" id="ARBA00023002"/>
    </source>
</evidence>
<dbReference type="PANTHER" id="PTHR42760">
    <property type="entry name" value="SHORT-CHAIN DEHYDROGENASES/REDUCTASES FAMILY MEMBER"/>
    <property type="match status" value="1"/>
</dbReference>
<gene>
    <name evidence="3" type="ORF">A2W54_02440</name>
</gene>
<evidence type="ECO:0000256" key="1">
    <source>
        <dbReference type="ARBA" id="ARBA00006484"/>
    </source>
</evidence>
<organism evidence="3 4">
    <name type="scientific">Candidatus Giovannonibacteria bacterium RIFCSPHIGHO2_02_43_13</name>
    <dbReference type="NCBI Taxonomy" id="1798330"/>
    <lineage>
        <taxon>Bacteria</taxon>
        <taxon>Candidatus Giovannoniibacteriota</taxon>
    </lineage>
</organism>
<proteinExistence type="inferred from homology"/>
<dbReference type="GO" id="GO:0016616">
    <property type="term" value="F:oxidoreductase activity, acting on the CH-OH group of donors, NAD or NADP as acceptor"/>
    <property type="evidence" value="ECO:0007669"/>
    <property type="project" value="TreeGrafter"/>
</dbReference>
<protein>
    <recommendedName>
        <fullName evidence="5">Short-chain dehydrogenase</fullName>
    </recommendedName>
</protein>
<dbReference type="PRINTS" id="PR00081">
    <property type="entry name" value="GDHRDH"/>
</dbReference>
<evidence type="ECO:0000313" key="4">
    <source>
        <dbReference type="Proteomes" id="UP000178425"/>
    </source>
</evidence>
<reference evidence="3 4" key="1">
    <citation type="journal article" date="2016" name="Nat. Commun.">
        <title>Thousands of microbial genomes shed light on interconnected biogeochemical processes in an aquifer system.</title>
        <authorList>
            <person name="Anantharaman K."/>
            <person name="Brown C.T."/>
            <person name="Hug L.A."/>
            <person name="Sharon I."/>
            <person name="Castelle C.J."/>
            <person name="Probst A.J."/>
            <person name="Thomas B.C."/>
            <person name="Singh A."/>
            <person name="Wilkins M.J."/>
            <person name="Karaoz U."/>
            <person name="Brodie E.L."/>
            <person name="Williams K.H."/>
            <person name="Hubbard S.S."/>
            <person name="Banfield J.F."/>
        </authorList>
    </citation>
    <scope>NUCLEOTIDE SEQUENCE [LARGE SCALE GENOMIC DNA]</scope>
</reference>
<dbReference type="InterPro" id="IPR002347">
    <property type="entry name" value="SDR_fam"/>
</dbReference>
<dbReference type="Gene3D" id="3.40.50.720">
    <property type="entry name" value="NAD(P)-binding Rossmann-like Domain"/>
    <property type="match status" value="1"/>
</dbReference>
<evidence type="ECO:0008006" key="5">
    <source>
        <dbReference type="Google" id="ProtNLM"/>
    </source>
</evidence>
<dbReference type="PANTHER" id="PTHR42760:SF133">
    <property type="entry name" value="3-OXOACYL-[ACYL-CARRIER-PROTEIN] REDUCTASE"/>
    <property type="match status" value="1"/>
</dbReference>
<comment type="similarity">
    <text evidence="1">Belongs to the short-chain dehydrogenases/reductases (SDR) family.</text>
</comment>
<dbReference type="AlphaFoldDB" id="A0A1F5WTD1"/>
<dbReference type="SUPFAM" id="SSF51735">
    <property type="entry name" value="NAD(P)-binding Rossmann-fold domains"/>
    <property type="match status" value="1"/>
</dbReference>
<dbReference type="EMBL" id="MFHI01000016">
    <property type="protein sequence ID" value="OGF78893.1"/>
    <property type="molecule type" value="Genomic_DNA"/>
</dbReference>
<dbReference type="InterPro" id="IPR036291">
    <property type="entry name" value="NAD(P)-bd_dom_sf"/>
</dbReference>
<keyword evidence="2" id="KW-0560">Oxidoreductase</keyword>
<dbReference type="Proteomes" id="UP000178425">
    <property type="component" value="Unassembled WGS sequence"/>
</dbReference>